<protein>
    <submittedName>
        <fullName evidence="1">Uncharacterized protein</fullName>
    </submittedName>
</protein>
<organism evidence="1">
    <name type="scientific">Odontella aurita</name>
    <dbReference type="NCBI Taxonomy" id="265563"/>
    <lineage>
        <taxon>Eukaryota</taxon>
        <taxon>Sar</taxon>
        <taxon>Stramenopiles</taxon>
        <taxon>Ochrophyta</taxon>
        <taxon>Bacillariophyta</taxon>
        <taxon>Mediophyceae</taxon>
        <taxon>Biddulphiophycidae</taxon>
        <taxon>Eupodiscales</taxon>
        <taxon>Odontellaceae</taxon>
        <taxon>Odontella</taxon>
    </lineage>
</organism>
<evidence type="ECO:0000313" key="1">
    <source>
        <dbReference type="EMBL" id="CAE2266833.1"/>
    </source>
</evidence>
<reference evidence="1" key="1">
    <citation type="submission" date="2021-01" db="EMBL/GenBank/DDBJ databases">
        <authorList>
            <person name="Corre E."/>
            <person name="Pelletier E."/>
            <person name="Niang G."/>
            <person name="Scheremetjew M."/>
            <person name="Finn R."/>
            <person name="Kale V."/>
            <person name="Holt S."/>
            <person name="Cochrane G."/>
            <person name="Meng A."/>
            <person name="Brown T."/>
            <person name="Cohen L."/>
        </authorList>
    </citation>
    <scope>NUCLEOTIDE SEQUENCE</scope>
    <source>
        <strain evidence="1">Isolate 1302-5</strain>
    </source>
</reference>
<proteinExistence type="predicted"/>
<sequence length="142" mass="16052">MNRPYLCVKEELTFVHLTCGRRGRCFVVRSPPTKKSRTIRVGLESYTLSERAQRMGWEVSHERMGTNDGGGALASKQGRSRFDSKLGIVEGWLYESESFVRPGRRYIWIGCLASEMPLVPVDRKNSEFFFGPSEGDGRRGSG</sequence>
<accession>A0A7S4JL26</accession>
<name>A0A7S4JL26_9STRA</name>
<dbReference type="AlphaFoldDB" id="A0A7S4JL26"/>
<dbReference type="EMBL" id="HBKQ01042615">
    <property type="protein sequence ID" value="CAE2266833.1"/>
    <property type="molecule type" value="Transcribed_RNA"/>
</dbReference>
<gene>
    <name evidence="1" type="ORF">OAUR00152_LOCUS29381</name>
</gene>